<evidence type="ECO:0000313" key="2">
    <source>
        <dbReference type="EMBL" id="MBC6680226.1"/>
    </source>
</evidence>
<dbReference type="SUPFAM" id="SSF55186">
    <property type="entry name" value="ThrRS/AlaRS common domain"/>
    <property type="match status" value="1"/>
</dbReference>
<dbReference type="EMBL" id="JACRYT010000011">
    <property type="protein sequence ID" value="MBC6680226.1"/>
    <property type="molecule type" value="Genomic_DNA"/>
</dbReference>
<dbReference type="Proteomes" id="UP000602647">
    <property type="component" value="Unassembled WGS sequence"/>
</dbReference>
<proteinExistence type="predicted"/>
<gene>
    <name evidence="2" type="ORF">H9L42_10310</name>
</gene>
<dbReference type="InterPro" id="IPR027417">
    <property type="entry name" value="P-loop_NTPase"/>
</dbReference>
<evidence type="ECO:0000259" key="1">
    <source>
        <dbReference type="PROSITE" id="PS51880"/>
    </source>
</evidence>
<dbReference type="GO" id="GO:0016301">
    <property type="term" value="F:kinase activity"/>
    <property type="evidence" value="ECO:0007669"/>
    <property type="project" value="UniProtKB-KW"/>
</dbReference>
<evidence type="ECO:0000313" key="3">
    <source>
        <dbReference type="Proteomes" id="UP000602647"/>
    </source>
</evidence>
<reference evidence="2" key="1">
    <citation type="submission" date="2020-08" db="EMBL/GenBank/DDBJ databases">
        <title>Genome public.</title>
        <authorList>
            <person name="Liu C."/>
            <person name="Sun Q."/>
        </authorList>
    </citation>
    <scope>NUCLEOTIDE SEQUENCE</scope>
    <source>
        <strain evidence="2">BX12</strain>
    </source>
</reference>
<dbReference type="InterPro" id="IPR004095">
    <property type="entry name" value="TGS"/>
</dbReference>
<name>A0A923NLM3_9FIRM</name>
<dbReference type="Pfam" id="PF00485">
    <property type="entry name" value="PRK"/>
    <property type="match status" value="1"/>
</dbReference>
<sequence length="557" mass="64324">MNIKLKKGPKESVVDLQLDSPITIETLLKQYEKELPYTILAAKVDNEVEELTTVLSEDCCVEFLDMRTQAANLIYQYSLCLIYLKAIWDVLGRDVPVEIQNSLNKGLYTEVKTPRAITEQQVCAVERRMKELVQLDLPIQKEKVPWAEAVDFLRENGYDEKYRLLKNHPEIEAATFYSLEGYKNFFYGDMVPSTGYIRYFELRKYRRGVILRFPYPSDPNRIPEYVDEKKLCAAFGEAKKWHRLTHVSYLADLNEKVRDGAYKELVLLSEALHEKKVAAIADQIVKERKRIILIAGPSSSGKTTFARRLCIQLKVNGVDPLYLGTDDYFVERKDTPLDADGQPNYEDLEALDIDLFNRNMNDLLSGRTVDLPTFDFINGTKAFGRRITSIKPYQPILIEGIHALNGKLTRYIRDEEKFKIYISPFTQLNVDSHNRVPTTDARMLRRMVRDYLYRGHTAQMTIAAWPKVRKGEDKNIFPFNGEADVLFNSALAYELAILKKHAQPLLQAIERSEPEYSDAQRLLSFLNFFEVIEDESIIPNNSILREFIGGSIFSEYL</sequence>
<dbReference type="InterPro" id="IPR018163">
    <property type="entry name" value="Thr/Ala-tRNA-synth_IIc_edit"/>
</dbReference>
<keyword evidence="2" id="KW-0418">Kinase</keyword>
<protein>
    <submittedName>
        <fullName evidence="2">Nucleoside kinase</fullName>
    </submittedName>
</protein>
<dbReference type="SUPFAM" id="SSF52540">
    <property type="entry name" value="P-loop containing nucleoside triphosphate hydrolases"/>
    <property type="match status" value="1"/>
</dbReference>
<comment type="caution">
    <text evidence="2">The sequence shown here is derived from an EMBL/GenBank/DDBJ whole genome shotgun (WGS) entry which is preliminary data.</text>
</comment>
<dbReference type="PANTHER" id="PTHR10285">
    <property type="entry name" value="URIDINE KINASE"/>
    <property type="match status" value="1"/>
</dbReference>
<dbReference type="PROSITE" id="PS51880">
    <property type="entry name" value="TGS"/>
    <property type="match status" value="1"/>
</dbReference>
<keyword evidence="3" id="KW-1185">Reference proteome</keyword>
<dbReference type="Gene3D" id="3.30.980.10">
    <property type="entry name" value="Threonyl-trna Synthetase, Chain A, domain 2"/>
    <property type="match status" value="1"/>
</dbReference>
<dbReference type="Gene3D" id="3.40.50.300">
    <property type="entry name" value="P-loop containing nucleotide triphosphate hydrolases"/>
    <property type="match status" value="1"/>
</dbReference>
<dbReference type="RefSeq" id="WP_187303329.1">
    <property type="nucleotide sequence ID" value="NZ_JACRYT010000011.1"/>
</dbReference>
<organism evidence="2 3">
    <name type="scientific">Zhenpiania hominis</name>
    <dbReference type="NCBI Taxonomy" id="2763644"/>
    <lineage>
        <taxon>Bacteria</taxon>
        <taxon>Bacillati</taxon>
        <taxon>Bacillota</taxon>
        <taxon>Clostridia</taxon>
        <taxon>Peptostreptococcales</taxon>
        <taxon>Anaerovoracaceae</taxon>
        <taxon>Zhenpiania</taxon>
    </lineage>
</organism>
<accession>A0A923NLM3</accession>
<dbReference type="GO" id="GO:0005524">
    <property type="term" value="F:ATP binding"/>
    <property type="evidence" value="ECO:0007669"/>
    <property type="project" value="InterPro"/>
</dbReference>
<feature type="domain" description="TGS" evidence="1">
    <location>
        <begin position="1"/>
        <end position="65"/>
    </location>
</feature>
<dbReference type="AlphaFoldDB" id="A0A923NLM3"/>
<dbReference type="InterPro" id="IPR006083">
    <property type="entry name" value="PRK/URK"/>
</dbReference>
<keyword evidence="2" id="KW-0808">Transferase</keyword>
<dbReference type="CDD" id="cd02028">
    <property type="entry name" value="UMPK_like"/>
    <property type="match status" value="1"/>
</dbReference>